<dbReference type="EMBL" id="JAFIRA010000002">
    <property type="protein sequence ID" value="MCJ2541678.1"/>
    <property type="molecule type" value="Genomic_DNA"/>
</dbReference>
<feature type="domain" description="CHAD" evidence="1">
    <location>
        <begin position="17"/>
        <end position="306"/>
    </location>
</feature>
<proteinExistence type="predicted"/>
<name>A0ABT0C7B2_THEVL</name>
<dbReference type="InterPro" id="IPR038186">
    <property type="entry name" value="CHAD_dom_sf"/>
</dbReference>
<gene>
    <name evidence="2" type="ORF">JX360_01960</name>
</gene>
<dbReference type="Pfam" id="PF05235">
    <property type="entry name" value="CHAD"/>
    <property type="match status" value="1"/>
</dbReference>
<protein>
    <submittedName>
        <fullName evidence="2">CHAD domain-containing protein</fullName>
    </submittedName>
</protein>
<dbReference type="PROSITE" id="PS51708">
    <property type="entry name" value="CHAD"/>
    <property type="match status" value="1"/>
</dbReference>
<dbReference type="SMART" id="SM00880">
    <property type="entry name" value="CHAD"/>
    <property type="match status" value="1"/>
</dbReference>
<evidence type="ECO:0000313" key="3">
    <source>
        <dbReference type="Proteomes" id="UP000830835"/>
    </source>
</evidence>
<dbReference type="InterPro" id="IPR007899">
    <property type="entry name" value="CHAD_dom"/>
</dbReference>
<reference evidence="2" key="1">
    <citation type="submission" date="2021-02" db="EMBL/GenBank/DDBJ databases">
        <title>The CRISPR/cas machinery reduction and long-range gene transfer in the hot spring cyanobacterium Synechococcus.</title>
        <authorList>
            <person name="Dvorak P."/>
            <person name="Jahodarova E."/>
            <person name="Hasler P."/>
            <person name="Poulickova A."/>
        </authorList>
    </citation>
    <scope>NUCLEOTIDE SEQUENCE</scope>
    <source>
        <strain evidence="2">Rupite</strain>
    </source>
</reference>
<dbReference type="PANTHER" id="PTHR39339:SF1">
    <property type="entry name" value="CHAD DOMAIN-CONTAINING PROTEIN"/>
    <property type="match status" value="1"/>
</dbReference>
<dbReference type="RefSeq" id="WP_244348799.1">
    <property type="nucleotide sequence ID" value="NZ_JAFIRA010000002.1"/>
</dbReference>
<dbReference type="Proteomes" id="UP000830835">
    <property type="component" value="Unassembled WGS sequence"/>
</dbReference>
<sequence>MNTVAAEQKILLSPPSTPTLASEAHHLLQRQWQRLQKHVARVIAHHEEAAESLHQIRVALRRVGTWVQVFQGSLKLPKPLQLKRIQKLASALGKQRDLDVLLEILQEPCWRGIPPTQQAELEQLRADLSHRRAKAQDRSRRLLKDPTFLEFQGACEHWLAQPRYTPQAQLPLQDSLPHLLTPLLAQWLLQPGWRIPSLPCKGSETKQLHELRKAGKRLRYQVEFFSNFYGTDVQEWLESLKSLQDQLGRFNDLQVLQAHLDPQSDLKPILQAQQALALQDWPLHQQRNLTPAHQRQLYQMLLTPTLVESIQASEAV</sequence>
<dbReference type="PANTHER" id="PTHR39339">
    <property type="entry name" value="SLR1444 PROTEIN"/>
    <property type="match status" value="1"/>
</dbReference>
<evidence type="ECO:0000313" key="2">
    <source>
        <dbReference type="EMBL" id="MCJ2541678.1"/>
    </source>
</evidence>
<organism evidence="2 3">
    <name type="scientific">Thermostichus vulcanus str. 'Rupite'</name>
    <dbReference type="NCBI Taxonomy" id="2813851"/>
    <lineage>
        <taxon>Bacteria</taxon>
        <taxon>Bacillati</taxon>
        <taxon>Cyanobacteriota</taxon>
        <taxon>Cyanophyceae</taxon>
        <taxon>Thermostichales</taxon>
        <taxon>Thermostichaceae</taxon>
        <taxon>Thermostichus</taxon>
    </lineage>
</organism>
<accession>A0ABT0C7B2</accession>
<dbReference type="Gene3D" id="1.40.20.10">
    <property type="entry name" value="CHAD domain"/>
    <property type="match status" value="1"/>
</dbReference>
<comment type="caution">
    <text evidence="2">The sequence shown here is derived from an EMBL/GenBank/DDBJ whole genome shotgun (WGS) entry which is preliminary data.</text>
</comment>
<evidence type="ECO:0000259" key="1">
    <source>
        <dbReference type="PROSITE" id="PS51708"/>
    </source>
</evidence>
<keyword evidence="3" id="KW-1185">Reference proteome</keyword>